<keyword evidence="4" id="KW-1185">Reference proteome</keyword>
<feature type="domain" description="NHR" evidence="2">
    <location>
        <begin position="343"/>
        <end position="510"/>
    </location>
</feature>
<dbReference type="FunFam" id="2.60.120.920:FF:000014">
    <property type="entry name" value="neuralized-like protein 4 isoform X2"/>
    <property type="match status" value="1"/>
</dbReference>
<evidence type="ECO:0000313" key="4">
    <source>
        <dbReference type="Proteomes" id="UP000326759"/>
    </source>
</evidence>
<dbReference type="InterPro" id="IPR006573">
    <property type="entry name" value="NHR_dom"/>
</dbReference>
<dbReference type="InterPro" id="IPR013320">
    <property type="entry name" value="ConA-like_dom_sf"/>
</dbReference>
<feature type="domain" description="NHR" evidence="2">
    <location>
        <begin position="547"/>
        <end position="733"/>
    </location>
</feature>
<dbReference type="PROSITE" id="PS51065">
    <property type="entry name" value="NHR"/>
    <property type="match status" value="6"/>
</dbReference>
<dbReference type="Pfam" id="PF07177">
    <property type="entry name" value="Neuralized"/>
    <property type="match status" value="7"/>
</dbReference>
<protein>
    <submittedName>
        <fullName evidence="3">Neuralized-like protein 4</fullName>
    </submittedName>
</protein>
<dbReference type="InterPro" id="IPR043136">
    <property type="entry name" value="B30.2/SPRY_sf"/>
</dbReference>
<feature type="region of interest" description="Disordered" evidence="1">
    <location>
        <begin position="1362"/>
        <end position="1402"/>
    </location>
</feature>
<feature type="domain" description="NHR" evidence="2">
    <location>
        <begin position="956"/>
        <end position="1126"/>
    </location>
</feature>
<proteinExistence type="predicted"/>
<feature type="compositionally biased region" description="Low complexity" evidence="1">
    <location>
        <begin position="292"/>
        <end position="319"/>
    </location>
</feature>
<dbReference type="EMBL" id="SEYY01000060">
    <property type="protein sequence ID" value="KAB7508105.1"/>
    <property type="molecule type" value="Genomic_DNA"/>
</dbReference>
<feature type="region of interest" description="Disordered" evidence="1">
    <location>
        <begin position="163"/>
        <end position="186"/>
    </location>
</feature>
<dbReference type="PANTHER" id="PTHR12429:SF14">
    <property type="entry name" value="NEURALIZED-LIKE PROTEIN 4"/>
    <property type="match status" value="1"/>
</dbReference>
<dbReference type="InterPro" id="IPR037962">
    <property type="entry name" value="Neuralized"/>
</dbReference>
<feature type="compositionally biased region" description="Low complexity" evidence="1">
    <location>
        <begin position="1378"/>
        <end position="1389"/>
    </location>
</feature>
<dbReference type="GO" id="GO:0061630">
    <property type="term" value="F:ubiquitin protein ligase activity"/>
    <property type="evidence" value="ECO:0007669"/>
    <property type="project" value="TreeGrafter"/>
</dbReference>
<gene>
    <name evidence="3" type="primary">Neurl4_0</name>
    <name evidence="3" type="ORF">Anas_10071</name>
</gene>
<dbReference type="SMART" id="SM00588">
    <property type="entry name" value="NEUZ"/>
    <property type="match status" value="5"/>
</dbReference>
<organism evidence="3 4">
    <name type="scientific">Armadillidium nasatum</name>
    <dbReference type="NCBI Taxonomy" id="96803"/>
    <lineage>
        <taxon>Eukaryota</taxon>
        <taxon>Metazoa</taxon>
        <taxon>Ecdysozoa</taxon>
        <taxon>Arthropoda</taxon>
        <taxon>Crustacea</taxon>
        <taxon>Multicrustacea</taxon>
        <taxon>Malacostraca</taxon>
        <taxon>Eumalacostraca</taxon>
        <taxon>Peracarida</taxon>
        <taxon>Isopoda</taxon>
        <taxon>Oniscidea</taxon>
        <taxon>Crinocheta</taxon>
        <taxon>Armadillidiidae</taxon>
        <taxon>Armadillidium</taxon>
    </lineage>
</organism>
<dbReference type="FunFam" id="2.60.120.920:FF:000001">
    <property type="entry name" value="neuralized-like protein 4 isoform X1"/>
    <property type="match status" value="4"/>
</dbReference>
<name>A0A5N5TPK8_9CRUS</name>
<dbReference type="SUPFAM" id="SSF49899">
    <property type="entry name" value="Concanavalin A-like lectins/glucanases"/>
    <property type="match status" value="3"/>
</dbReference>
<sequence length="1506" mass="164455">MFHPRCGGCVVLSNGSKTATRSNPTQEFNRGLVFSFEPLKDNEIFEVRIDKKLNTWSGSIEIGVTVCNPDIIDIPITATDLKGGTWIMLGQGVFRDGQSLHEAYGCDLDKLVEGDKVGVMRNSRGELLFYVNGDCQGVASCNIPSIVYAVVDMYGKCAQVTLTSPSTPDSNPLDDDSVEELSSARDSNLLDPPANSLLMFQSPPDTFIGTDRLCILPSALASRPPLAPTASEEASLTEAPSSALSNHVANIGIANSLLSAQDSNLLRQGESSDIDEAILGPSEGATSPSFESFNSDNNNNNNNNNNAPSHVSNNNSNNNTGRVATEVQHRRQNDVDNMAASERLRFHERAGILVRLSGNRRTAERKRPLEEFNNGVVMTHRPLKINELFEIRIDRLVDKWSGSIEVGITTHNPNHVEFPATMTSMRSGTIMMSGSAILTNGKGTVKEYGNFNLDELKEGDRIGMMIKEERNLHYFINGQEQGIAASNVPSPVWAVVDLYGMTVKVSIVDRDERDEQNMVTRRNASLNGAQPLPNELDGRNEEGNADILLFHTTCGTYAEVINRGRTAHRPKFVIFLNFFIIYFMDIEITYGAADDFNNGVVLSHRPLRPNEMFEVQLDKLVDKWAGSLEIGVTTHSPTELEFPSTMTNVRSGTWLLTSNGVTHNGTTIAETYGLNIDRLKVGERIGVCRKENGSLHFYVDGVDRGVAATNVPERVYGVVDLYGQAAQATICNPSDRLRTTDIAISSASSSTVYSDLRFHHLHGRNARITRGGLVAQRPNGSGEFNDAIVMSNRPLHDGEIFEVMIEKMVDRWSGSLEAGVTAIAPEQIDFPSTMTDIDYETWMLSGSSVMRNGVTIMNNYPCDLDSLGVGTRIGMMRHSDGTLHYYVNGEDQGAACGNLKSGLWAVIDLYGQCAQVSIVHNPIRLDHSLLSVSQYLDMSRLSLPTGGQPSLGTEVLHRWSKCCGANIALSNNQTMATRLRHFNHGLVFSSHSLEPDELFEVKIEKLNPCYSGSLRIGLTALPITDTYPSGMIPSSISGIDQGDTWWVENSSVRRNGGVMLRRNYCPDLSRLQCGGKVGVKRTTDGTMRLYIDGEDFGSATSNISKHQVFAVVELFGGVESISIISVSRLATPILEGASAPIAVSQDSLELGPLEARNRDNVEMRESTKFLETPLLVENSGAQTVAIATVEALGIPGISEHVSETFFSRPQGYQFHENRGRNIELSSDRTSAARIESYNQGIVLSSKPLSKGMLFQIKGRYGPNLDSLSGGSGGHLIGVLVDAESRLHLYVNGVDQGVAAKEIPSKIYCIIDLYGQCQEEPCIVPLTEKNMIIMKLTLTVDKETITPVKGNIYPKWLATKRRKINPPSTPQVGTNINRTNAQTPTPNMANAPPPTPPGAGNNAGTPAFNLQRLFFAKSKIPLLEGPGGTGPTVHLWLKLLERSFEAEHVIDEAEKIAIACCNVSPLESSSARIVLENCTEVMSARTFADFKKALLDNLAPATSTRYV</sequence>
<dbReference type="CDD" id="cd12887">
    <property type="entry name" value="SPRY_NHR_like"/>
    <property type="match status" value="5"/>
</dbReference>
<dbReference type="Proteomes" id="UP000326759">
    <property type="component" value="Unassembled WGS sequence"/>
</dbReference>
<evidence type="ECO:0000256" key="1">
    <source>
        <dbReference type="SAM" id="MobiDB-lite"/>
    </source>
</evidence>
<dbReference type="Gene3D" id="2.60.120.920">
    <property type="match status" value="7"/>
</dbReference>
<reference evidence="3 4" key="1">
    <citation type="journal article" date="2019" name="PLoS Biol.">
        <title>Sex chromosomes control vertical transmission of feminizing Wolbachia symbionts in an isopod.</title>
        <authorList>
            <person name="Becking T."/>
            <person name="Chebbi M.A."/>
            <person name="Giraud I."/>
            <person name="Moumen B."/>
            <person name="Laverre T."/>
            <person name="Caubet Y."/>
            <person name="Peccoud J."/>
            <person name="Gilbert C."/>
            <person name="Cordaux R."/>
        </authorList>
    </citation>
    <scope>NUCLEOTIDE SEQUENCE [LARGE SCALE GENOMIC DNA]</scope>
    <source>
        <strain evidence="3">ANa2</strain>
        <tissue evidence="3">Whole body excluding digestive tract and cuticle</tissue>
    </source>
</reference>
<evidence type="ECO:0000313" key="3">
    <source>
        <dbReference type="EMBL" id="KAB7508105.1"/>
    </source>
</evidence>
<feature type="domain" description="NHR" evidence="2">
    <location>
        <begin position="755"/>
        <end position="921"/>
    </location>
</feature>
<evidence type="ECO:0000259" key="2">
    <source>
        <dbReference type="PROSITE" id="PS51065"/>
    </source>
</evidence>
<feature type="domain" description="NHR" evidence="2">
    <location>
        <begin position="1211"/>
        <end position="1257"/>
    </location>
</feature>
<accession>A0A5N5TPK8</accession>
<comment type="caution">
    <text evidence="3">The sequence shown here is derived from an EMBL/GenBank/DDBJ whole genome shotgun (WGS) entry which is preliminary data.</text>
</comment>
<feature type="domain" description="NHR" evidence="2">
    <location>
        <begin position="1"/>
        <end position="165"/>
    </location>
</feature>
<dbReference type="OrthoDB" id="6345132at2759"/>
<feature type="region of interest" description="Disordered" evidence="1">
    <location>
        <begin position="277"/>
        <end position="321"/>
    </location>
</feature>
<dbReference type="PANTHER" id="PTHR12429">
    <property type="entry name" value="NEURALIZED"/>
    <property type="match status" value="1"/>
</dbReference>